<reference evidence="1 2" key="1">
    <citation type="submission" date="2020-03" db="EMBL/GenBank/DDBJ databases">
        <title>Draft Genome Sequence of Cudoniella acicularis.</title>
        <authorList>
            <person name="Buettner E."/>
            <person name="Kellner H."/>
        </authorList>
    </citation>
    <scope>NUCLEOTIDE SEQUENCE [LARGE SCALE GENOMIC DNA]</scope>
    <source>
        <strain evidence="1 2">DSM 108380</strain>
    </source>
</reference>
<comment type="caution">
    <text evidence="1">The sequence shown here is derived from an EMBL/GenBank/DDBJ whole genome shotgun (WGS) entry which is preliminary data.</text>
</comment>
<dbReference type="GO" id="GO:0009306">
    <property type="term" value="P:protein secretion"/>
    <property type="evidence" value="ECO:0007669"/>
    <property type="project" value="TreeGrafter"/>
</dbReference>
<dbReference type="OrthoDB" id="191601at2759"/>
<gene>
    <name evidence="1" type="ORF">G7Y89_g1773</name>
</gene>
<dbReference type="AlphaFoldDB" id="A0A8H4W979"/>
<dbReference type="Proteomes" id="UP000566819">
    <property type="component" value="Unassembled WGS sequence"/>
</dbReference>
<dbReference type="PANTHER" id="PTHR17985:SF8">
    <property type="entry name" value="TRANSPORT AND GOLGI ORGANIZATION PROTEIN 2 HOMOLOG"/>
    <property type="match status" value="1"/>
</dbReference>
<sequence length="357" mass="40253">MCIVLVTTAHPSYSIIILDNRDEFILRPTSRPHWWSSHHQQILSARDLQRAEQGTWLGITRTGNFAVLTNYRETEFHDADHPIQGTRSRGGMVTAWLTSPDDESTEHFVHRLLEGEGVKGVGGFSLLCGKLRKDKTTQHELEPLAIISNRSGSPDDVPWVAERRGEVYGLSNTHYDDPEIWPKVKIGKEKVLEVVDEVVEARLGEEDLVNKLYAVLDMDTLPEQDGQDFEEYIYHLRKSIFIPSIGNANPPKTIPEADAVASAKQEAVVDAIEEAEKELKAEETPDQGNGMTGIYGTQRQTIILVDWEGNVTFRERSLWDEKGNPIPRGQGDMKFEFQIEGWNGESKGNEFHPVALL</sequence>
<evidence type="ECO:0000313" key="2">
    <source>
        <dbReference type="Proteomes" id="UP000566819"/>
    </source>
</evidence>
<dbReference type="PANTHER" id="PTHR17985">
    <property type="entry name" value="SER/THR-RICH PROTEIN T10 IN DGCR REGION"/>
    <property type="match status" value="1"/>
</dbReference>
<accession>A0A8H4W979</accession>
<dbReference type="InterPro" id="IPR008551">
    <property type="entry name" value="TANGO2"/>
</dbReference>
<proteinExistence type="predicted"/>
<keyword evidence="2" id="KW-1185">Reference proteome</keyword>
<evidence type="ECO:0000313" key="1">
    <source>
        <dbReference type="EMBL" id="KAF4636300.1"/>
    </source>
</evidence>
<dbReference type="GO" id="GO:0007030">
    <property type="term" value="P:Golgi organization"/>
    <property type="evidence" value="ECO:0007669"/>
    <property type="project" value="TreeGrafter"/>
</dbReference>
<organism evidence="1 2">
    <name type="scientific">Cudoniella acicularis</name>
    <dbReference type="NCBI Taxonomy" id="354080"/>
    <lineage>
        <taxon>Eukaryota</taxon>
        <taxon>Fungi</taxon>
        <taxon>Dikarya</taxon>
        <taxon>Ascomycota</taxon>
        <taxon>Pezizomycotina</taxon>
        <taxon>Leotiomycetes</taxon>
        <taxon>Helotiales</taxon>
        <taxon>Tricladiaceae</taxon>
        <taxon>Cudoniella</taxon>
    </lineage>
</organism>
<name>A0A8H4W979_9HELO</name>
<dbReference type="GO" id="GO:0005794">
    <property type="term" value="C:Golgi apparatus"/>
    <property type="evidence" value="ECO:0007669"/>
    <property type="project" value="TreeGrafter"/>
</dbReference>
<dbReference type="EMBL" id="JAAMPI010000072">
    <property type="protein sequence ID" value="KAF4636300.1"/>
    <property type="molecule type" value="Genomic_DNA"/>
</dbReference>
<dbReference type="Pfam" id="PF05742">
    <property type="entry name" value="TANGO2"/>
    <property type="match status" value="1"/>
</dbReference>
<protein>
    <submittedName>
        <fullName evidence="1">Uncharacterized protein</fullName>
    </submittedName>
</protein>